<dbReference type="EMBL" id="CAEZSR010000309">
    <property type="protein sequence ID" value="CAB4599756.1"/>
    <property type="molecule type" value="Genomic_DNA"/>
</dbReference>
<gene>
    <name evidence="3" type="ORF">UFOPK1493_04240</name>
</gene>
<evidence type="ECO:0000256" key="1">
    <source>
        <dbReference type="SAM" id="MobiDB-lite"/>
    </source>
</evidence>
<dbReference type="InterPro" id="IPR015915">
    <property type="entry name" value="Kelch-typ_b-propeller"/>
</dbReference>
<reference evidence="3" key="1">
    <citation type="submission" date="2020-05" db="EMBL/GenBank/DDBJ databases">
        <authorList>
            <person name="Chiriac C."/>
            <person name="Salcher M."/>
            <person name="Ghai R."/>
            <person name="Kavagutti S V."/>
        </authorList>
    </citation>
    <scope>NUCLEOTIDE SEQUENCE</scope>
</reference>
<name>A0A6J6GEP1_9ZZZZ</name>
<organism evidence="3">
    <name type="scientific">freshwater metagenome</name>
    <dbReference type="NCBI Taxonomy" id="449393"/>
    <lineage>
        <taxon>unclassified sequences</taxon>
        <taxon>metagenomes</taxon>
        <taxon>ecological metagenomes</taxon>
    </lineage>
</organism>
<feature type="region of interest" description="Disordered" evidence="1">
    <location>
        <begin position="84"/>
        <end position="107"/>
    </location>
</feature>
<dbReference type="InterPro" id="IPR011043">
    <property type="entry name" value="Gal_Oxase/kelch_b-propeller"/>
</dbReference>
<protein>
    <submittedName>
        <fullName evidence="3">Unannotated protein</fullName>
    </submittedName>
</protein>
<sequence length="517" mass="54823">MSTDLHSNPRLEARLREAFDEIIPRLTEDDPSMQDGGLDVREGAREIALEPRRRSSLLGATAALLLVGGAAAVWSVSTRAEPKAAPAATPTSSDASVPQLPLATEPSQPAPTVLRWVELEPPDFALASYSYVGDLSDGTAVLWNGREAMSDAGPDRDVRIAFFDRSSGEWTRSSRFPGVQLWGNDAEIVDGSIIVHQYQSDGSLSRFARYDLSTDTWMIGADLPAGSVSLAWAADATTIAAWTVSIDGGDGRILRSTSGGAWVSGAAAPFGDRIQVGADGDGARLVVYGGLTSKVGAATVPFPETEGAADEEVTEPTLGLGSTLPNAALDGGVYDMTTDEWKSLPASPLVGVASPWVMLRDEVVVVAGGAPATRSAGFLNQLGAFDLERGVWTIGSVNGTWRNFGVSIVRGELIANDDTGWWSGASPFTGWTRLPTADMQSSWQPIVLGEDRFLQAFVDGGPVRFRWIEQGTATDAPPTPWQTAPDTGWGSTIIPMPDGAMVIDPIMHVPWLLSSEE</sequence>
<dbReference type="Gene3D" id="2.120.10.80">
    <property type="entry name" value="Kelch-type beta propeller"/>
    <property type="match status" value="2"/>
</dbReference>
<proteinExistence type="predicted"/>
<keyword evidence="2" id="KW-0472">Membrane</keyword>
<keyword evidence="2" id="KW-0812">Transmembrane</keyword>
<feature type="transmembrane region" description="Helical" evidence="2">
    <location>
        <begin position="57"/>
        <end position="76"/>
    </location>
</feature>
<evidence type="ECO:0000256" key="2">
    <source>
        <dbReference type="SAM" id="Phobius"/>
    </source>
</evidence>
<accession>A0A6J6GEP1</accession>
<dbReference type="SUPFAM" id="SSF117281">
    <property type="entry name" value="Kelch motif"/>
    <property type="match status" value="1"/>
</dbReference>
<feature type="compositionally biased region" description="Low complexity" evidence="1">
    <location>
        <begin position="84"/>
        <end position="98"/>
    </location>
</feature>
<dbReference type="SUPFAM" id="SSF50965">
    <property type="entry name" value="Galactose oxidase, central domain"/>
    <property type="match status" value="1"/>
</dbReference>
<evidence type="ECO:0000313" key="3">
    <source>
        <dbReference type="EMBL" id="CAB4599756.1"/>
    </source>
</evidence>
<dbReference type="AlphaFoldDB" id="A0A6J6GEP1"/>
<keyword evidence="2" id="KW-1133">Transmembrane helix</keyword>